<evidence type="ECO:0000313" key="3">
    <source>
        <dbReference type="Proteomes" id="UP000663855"/>
    </source>
</evidence>
<evidence type="ECO:0000259" key="1">
    <source>
        <dbReference type="PROSITE" id="PS50181"/>
    </source>
</evidence>
<organism evidence="2 3">
    <name type="scientific">Rotaria magnacalcarata</name>
    <dbReference type="NCBI Taxonomy" id="392030"/>
    <lineage>
        <taxon>Eukaryota</taxon>
        <taxon>Metazoa</taxon>
        <taxon>Spiralia</taxon>
        <taxon>Gnathifera</taxon>
        <taxon>Rotifera</taxon>
        <taxon>Eurotatoria</taxon>
        <taxon>Bdelloidea</taxon>
        <taxon>Philodinida</taxon>
        <taxon>Philodinidae</taxon>
        <taxon>Rotaria</taxon>
    </lineage>
</organism>
<dbReference type="Gene3D" id="3.80.10.10">
    <property type="entry name" value="Ribonuclease Inhibitor"/>
    <property type="match status" value="1"/>
</dbReference>
<evidence type="ECO:0000313" key="2">
    <source>
        <dbReference type="EMBL" id="CAF1101072.1"/>
    </source>
</evidence>
<dbReference type="InterPro" id="IPR036047">
    <property type="entry name" value="F-box-like_dom_sf"/>
</dbReference>
<reference evidence="2" key="1">
    <citation type="submission" date="2021-02" db="EMBL/GenBank/DDBJ databases">
        <authorList>
            <person name="Nowell W R."/>
        </authorList>
    </citation>
    <scope>NUCLEOTIDE SEQUENCE</scope>
</reference>
<protein>
    <recommendedName>
        <fullName evidence="1">F-box domain-containing protein</fullName>
    </recommendedName>
</protein>
<accession>A0A814P3M2</accession>
<dbReference type="Pfam" id="PF00646">
    <property type="entry name" value="F-box"/>
    <property type="match status" value="1"/>
</dbReference>
<sequence>MASSGENKLPCLDSLPVEILYRILDHLDGHSIILSFRYVCKKFAAVTNTYNRYKLDFTSISKTDCHVICRAIKPENVIDLTISDGDMTPGQISLFLSLVTIDRYIKLRSLTLLDIDDEHLQRLLPHITGSRLLTSLSIKFRGTESAVTSAQASATISQATLQRLEFDMRSSAMSQIRWPTNFTLHYLKITECTFEQFCVILDHSPNLRTLVFRTGISDSIHETILKSYPQLTSLSFNDAGIFKPVGELKSILSITPSLKYLKVIVLISSECLLDGSEWESIIGTYLPRLNRFEFCFSLPNITNYNSLDLQSRMARYRTPFWIETKRWNVVWNVVCTFDPTMHRILVYSTPMCLISYSFISRYRKKAISIPVTITNFKTDLDIVSTISMTATTEQQSISSNYDWFENVTDLTVHIDGLNLPDPFDLFPQSVDPSLIVKLSLPILCYARSIRNTITNVVSLLERVYNVRSLSIFYRRSRNCPMVDIYRIYAVLPPRITHLTIEIMSVDDMEMLFERLVYLTSFTFVLSVHTKSFTAYIEWLRDNITDFTHVIDGNRIYVWLGNYRKKRKEFIVGSKRMKLSQNS</sequence>
<dbReference type="CDD" id="cd09917">
    <property type="entry name" value="F-box_SF"/>
    <property type="match status" value="1"/>
</dbReference>
<proteinExistence type="predicted"/>
<gene>
    <name evidence="2" type="ORF">CJN711_LOCUS7156</name>
</gene>
<dbReference type="SUPFAM" id="SSF52047">
    <property type="entry name" value="RNI-like"/>
    <property type="match status" value="1"/>
</dbReference>
<dbReference type="InterPro" id="IPR032675">
    <property type="entry name" value="LRR_dom_sf"/>
</dbReference>
<dbReference type="SUPFAM" id="SSF81383">
    <property type="entry name" value="F-box domain"/>
    <property type="match status" value="1"/>
</dbReference>
<dbReference type="PROSITE" id="PS50181">
    <property type="entry name" value="FBOX"/>
    <property type="match status" value="1"/>
</dbReference>
<name>A0A814P3M2_9BILA</name>
<feature type="domain" description="F-box" evidence="1">
    <location>
        <begin position="9"/>
        <end position="60"/>
    </location>
</feature>
<dbReference type="AlphaFoldDB" id="A0A814P3M2"/>
<dbReference type="Proteomes" id="UP000663855">
    <property type="component" value="Unassembled WGS sequence"/>
</dbReference>
<dbReference type="EMBL" id="CAJNOV010002363">
    <property type="protein sequence ID" value="CAF1101072.1"/>
    <property type="molecule type" value="Genomic_DNA"/>
</dbReference>
<dbReference type="InterPro" id="IPR001810">
    <property type="entry name" value="F-box_dom"/>
</dbReference>
<comment type="caution">
    <text evidence="2">The sequence shown here is derived from an EMBL/GenBank/DDBJ whole genome shotgun (WGS) entry which is preliminary data.</text>
</comment>